<dbReference type="AlphaFoldDB" id="A0A7R9IYV5"/>
<evidence type="ECO:0000256" key="1">
    <source>
        <dbReference type="ARBA" id="ARBA00023157"/>
    </source>
</evidence>
<organism evidence="2">
    <name type="scientific">Timema californicum</name>
    <name type="common">California timema</name>
    <name type="synonym">Walking stick</name>
    <dbReference type="NCBI Taxonomy" id="61474"/>
    <lineage>
        <taxon>Eukaryota</taxon>
        <taxon>Metazoa</taxon>
        <taxon>Ecdysozoa</taxon>
        <taxon>Arthropoda</taxon>
        <taxon>Hexapoda</taxon>
        <taxon>Insecta</taxon>
        <taxon>Pterygota</taxon>
        <taxon>Neoptera</taxon>
        <taxon>Polyneoptera</taxon>
        <taxon>Phasmatodea</taxon>
        <taxon>Timematodea</taxon>
        <taxon>Timematoidea</taxon>
        <taxon>Timematidae</taxon>
        <taxon>Timema</taxon>
    </lineage>
</organism>
<dbReference type="InterPro" id="IPR035976">
    <property type="entry name" value="Sushi/SCR/CCP_sf"/>
</dbReference>
<dbReference type="SUPFAM" id="SSF57535">
    <property type="entry name" value="Complement control module/SCR domain"/>
    <property type="match status" value="1"/>
</dbReference>
<reference evidence="2" key="1">
    <citation type="submission" date="2020-11" db="EMBL/GenBank/DDBJ databases">
        <authorList>
            <person name="Tran Van P."/>
        </authorList>
    </citation>
    <scope>NUCLEOTIDE SEQUENCE</scope>
</reference>
<evidence type="ECO:0000313" key="2">
    <source>
        <dbReference type="EMBL" id="CAD7569537.1"/>
    </source>
</evidence>
<keyword evidence="1" id="KW-1015">Disulfide bond</keyword>
<sequence length="178" mass="19525">MSLFNSKVGPDVLPIHPELDIHSALSAGIKFIHEGRSHDSGSILKDKHSPVTGGLAWQYSQGRNVLRRATKSHTCSILQAHFIGFTSSEARCGHPAVPVNSRVSLSNPDLKQGTTATYTCDEGYELFGPVFLSTPSYVRMHTTVKHHVTGTVKHTVPYKDVCIFVINWGMATEELTLI</sequence>
<name>A0A7R9IYV5_TIMCA</name>
<accession>A0A7R9IYV5</accession>
<protein>
    <submittedName>
        <fullName evidence="2">(California timema) hypothetical protein</fullName>
    </submittedName>
</protein>
<dbReference type="CDD" id="cd00033">
    <property type="entry name" value="CCP"/>
    <property type="match status" value="1"/>
</dbReference>
<dbReference type="Gene3D" id="2.10.70.10">
    <property type="entry name" value="Complement Module, domain 1"/>
    <property type="match status" value="1"/>
</dbReference>
<gene>
    <name evidence="2" type="ORF">TCMB3V08_LOCUS2272</name>
</gene>
<dbReference type="EMBL" id="OE179704">
    <property type="protein sequence ID" value="CAD7569537.1"/>
    <property type="molecule type" value="Genomic_DNA"/>
</dbReference>
<proteinExistence type="predicted"/>
<dbReference type="InterPro" id="IPR000436">
    <property type="entry name" value="Sushi_SCR_CCP_dom"/>
</dbReference>